<feature type="region of interest" description="Disordered" evidence="1">
    <location>
        <begin position="210"/>
        <end position="249"/>
    </location>
</feature>
<dbReference type="GeneID" id="67016254"/>
<dbReference type="OrthoDB" id="5313288at2759"/>
<comment type="caution">
    <text evidence="2">The sequence shown here is derived from an EMBL/GenBank/DDBJ whole genome shotgun (WGS) entry which is preliminary data.</text>
</comment>
<protein>
    <recommendedName>
        <fullName evidence="4">F-box domain-containing protein</fullName>
    </recommendedName>
</protein>
<feature type="compositionally biased region" description="Basic and acidic residues" evidence="1">
    <location>
        <begin position="236"/>
        <end position="249"/>
    </location>
</feature>
<evidence type="ECO:0000313" key="3">
    <source>
        <dbReference type="Proteomes" id="UP000676310"/>
    </source>
</evidence>
<dbReference type="Proteomes" id="UP000676310">
    <property type="component" value="Unassembled WGS sequence"/>
</dbReference>
<gene>
    <name evidence="2" type="ORF">ALTATR162_LOCUS4572</name>
</gene>
<evidence type="ECO:0000313" key="2">
    <source>
        <dbReference type="EMBL" id="CAG5156778.1"/>
    </source>
</evidence>
<evidence type="ECO:0008006" key="4">
    <source>
        <dbReference type="Google" id="ProtNLM"/>
    </source>
</evidence>
<organism evidence="2 3">
    <name type="scientific">Alternaria atra</name>
    <dbReference type="NCBI Taxonomy" id="119953"/>
    <lineage>
        <taxon>Eukaryota</taxon>
        <taxon>Fungi</taxon>
        <taxon>Dikarya</taxon>
        <taxon>Ascomycota</taxon>
        <taxon>Pezizomycotina</taxon>
        <taxon>Dothideomycetes</taxon>
        <taxon>Pleosporomycetidae</taxon>
        <taxon>Pleosporales</taxon>
        <taxon>Pleosporineae</taxon>
        <taxon>Pleosporaceae</taxon>
        <taxon>Alternaria</taxon>
        <taxon>Alternaria sect. Ulocladioides</taxon>
    </lineage>
</organism>
<proteinExistence type="predicted"/>
<reference evidence="2" key="1">
    <citation type="submission" date="2021-05" db="EMBL/GenBank/DDBJ databases">
        <authorList>
            <person name="Stam R."/>
        </authorList>
    </citation>
    <scope>NUCLEOTIDE SEQUENCE</scope>
    <source>
        <strain evidence="2">CS162</strain>
    </source>
</reference>
<dbReference type="AlphaFoldDB" id="A0A8J2I0V6"/>
<feature type="region of interest" description="Disordered" evidence="1">
    <location>
        <begin position="273"/>
        <end position="299"/>
    </location>
</feature>
<accession>A0A8J2I0V6</accession>
<keyword evidence="3" id="KW-1185">Reference proteome</keyword>
<dbReference type="EMBL" id="CAJRGZ010000017">
    <property type="protein sequence ID" value="CAG5156778.1"/>
    <property type="molecule type" value="Genomic_DNA"/>
</dbReference>
<name>A0A8J2I0V6_9PLEO</name>
<dbReference type="RefSeq" id="XP_043168121.1">
    <property type="nucleotide sequence ID" value="XM_043312186.1"/>
</dbReference>
<sequence>MTRLDTLPPEILFNILSYTEPIYNLTLNSYPLNALAETNKQLNAVVEEYARNLLKRHADIVLPRNTRVFTCRRKWLAELCYFCKKPSKRKACLYKTLACCHKCDKAEFPKMTMTQASQQTHLSKLDLFTPSPLHPALPPLPTGLYHVMGGTATMLSTPDVLARSAYIHSLLGDKAKDNAYMRPRPAAHERIIKHLNIEFLEGTGWWLGPDMGDEDPEQWDTEKGEGKRKGNGPRSMRSEEERRKYAEKGLRREWEAMGMEPYKNLMGGVRRRAGRGKGRVGIGWKDKGGESIEGAIEID</sequence>
<evidence type="ECO:0000256" key="1">
    <source>
        <dbReference type="SAM" id="MobiDB-lite"/>
    </source>
</evidence>